<keyword evidence="9 15" id="KW-0067">ATP-binding</keyword>
<keyword evidence="8" id="KW-0418">Kinase</keyword>
<evidence type="ECO:0000256" key="15">
    <source>
        <dbReference type="PROSITE-ProRule" id="PRU10141"/>
    </source>
</evidence>
<keyword evidence="10" id="KW-1133">Transmembrane helix</keyword>
<dbReference type="Gene3D" id="1.10.510.10">
    <property type="entry name" value="Transferase(Phosphotransferase) domain 1"/>
    <property type="match status" value="1"/>
</dbReference>
<sequence>MRPVAAASIFLVLAFLMALKYMISEYLRRIRGKNSDSTFTTLTIDEFLDGIEREKPIRFSAEQLILATGNFASLLGTGGFGAVYKGMFSDGTPVAVKVLHGSSDKKIEEQFMAEVGTIGRVHHFNLVRLYGFCFERNMRALVYEYMSNGSLDRFLFHDNKIIGFEKLCEIAVGTAKGLAYLHEECQQRIVHYDIKPGNILLDEKFFPKVADFGLAKLCNRDNTHITMTGGRGTPGYAAPELWMPYAITHKCDVYSFGMLLFEIIGRRRNLDTNLPEKDREVAERFMKAALWCVQSRPESRPLMSTVVKMLEGSMEIPSPLNPFPNLFEQTTGPEPPSHFLSNSSIFESTTVTGSKVEHSTPVMTKYEIHMATT</sequence>
<evidence type="ECO:0000256" key="12">
    <source>
        <dbReference type="ARBA" id="ARBA00023180"/>
    </source>
</evidence>
<evidence type="ECO:0000256" key="8">
    <source>
        <dbReference type="ARBA" id="ARBA00022777"/>
    </source>
</evidence>
<dbReference type="InterPro" id="IPR017441">
    <property type="entry name" value="Protein_kinase_ATP_BS"/>
</dbReference>
<comment type="caution">
    <text evidence="18">The sequence shown here is derived from an EMBL/GenBank/DDBJ whole genome shotgun (WGS) entry which is preliminary data.</text>
</comment>
<name>A0A9Q0J5B9_9ROSI</name>
<keyword evidence="11" id="KW-0472">Membrane</keyword>
<evidence type="ECO:0000256" key="4">
    <source>
        <dbReference type="ARBA" id="ARBA00022679"/>
    </source>
</evidence>
<evidence type="ECO:0000256" key="16">
    <source>
        <dbReference type="RuleBase" id="RU000304"/>
    </source>
</evidence>
<comment type="similarity">
    <text evidence="16">Belongs to the protein kinase superfamily.</text>
</comment>
<dbReference type="OrthoDB" id="4062651at2759"/>
<keyword evidence="5" id="KW-0812">Transmembrane</keyword>
<evidence type="ECO:0000313" key="18">
    <source>
        <dbReference type="EMBL" id="KAJ4828165.1"/>
    </source>
</evidence>
<evidence type="ECO:0000256" key="7">
    <source>
        <dbReference type="ARBA" id="ARBA00022741"/>
    </source>
</evidence>
<keyword evidence="4" id="KW-0808">Transferase</keyword>
<comment type="catalytic activity">
    <reaction evidence="14">
        <text>L-seryl-[protein] + ATP = O-phospho-L-seryl-[protein] + ADP + H(+)</text>
        <dbReference type="Rhea" id="RHEA:17989"/>
        <dbReference type="Rhea" id="RHEA-COMP:9863"/>
        <dbReference type="Rhea" id="RHEA-COMP:11604"/>
        <dbReference type="ChEBI" id="CHEBI:15378"/>
        <dbReference type="ChEBI" id="CHEBI:29999"/>
        <dbReference type="ChEBI" id="CHEBI:30616"/>
        <dbReference type="ChEBI" id="CHEBI:83421"/>
        <dbReference type="ChEBI" id="CHEBI:456216"/>
        <dbReference type="EC" id="2.7.11.1"/>
    </reaction>
</comment>
<dbReference type="Proteomes" id="UP001141552">
    <property type="component" value="Unassembled WGS sequence"/>
</dbReference>
<keyword evidence="6" id="KW-0732">Signal</keyword>
<evidence type="ECO:0000256" key="3">
    <source>
        <dbReference type="ARBA" id="ARBA00022527"/>
    </source>
</evidence>
<evidence type="ECO:0000256" key="9">
    <source>
        <dbReference type="ARBA" id="ARBA00022840"/>
    </source>
</evidence>
<evidence type="ECO:0000256" key="14">
    <source>
        <dbReference type="ARBA" id="ARBA00048679"/>
    </source>
</evidence>
<dbReference type="GO" id="GO:0005524">
    <property type="term" value="F:ATP binding"/>
    <property type="evidence" value="ECO:0007669"/>
    <property type="project" value="UniProtKB-UniRule"/>
</dbReference>
<evidence type="ECO:0000256" key="11">
    <source>
        <dbReference type="ARBA" id="ARBA00023136"/>
    </source>
</evidence>
<comment type="catalytic activity">
    <reaction evidence="13">
        <text>L-threonyl-[protein] + ATP = O-phospho-L-threonyl-[protein] + ADP + H(+)</text>
        <dbReference type="Rhea" id="RHEA:46608"/>
        <dbReference type="Rhea" id="RHEA-COMP:11060"/>
        <dbReference type="Rhea" id="RHEA-COMP:11605"/>
        <dbReference type="ChEBI" id="CHEBI:15378"/>
        <dbReference type="ChEBI" id="CHEBI:30013"/>
        <dbReference type="ChEBI" id="CHEBI:30616"/>
        <dbReference type="ChEBI" id="CHEBI:61977"/>
        <dbReference type="ChEBI" id="CHEBI:456216"/>
        <dbReference type="EC" id="2.7.11.1"/>
    </reaction>
</comment>
<dbReference type="InterPro" id="IPR045874">
    <property type="entry name" value="LRK10/LRL21-25-like"/>
</dbReference>
<reference evidence="18" key="1">
    <citation type="submission" date="2022-02" db="EMBL/GenBank/DDBJ databases">
        <authorList>
            <person name="Henning P.M."/>
            <person name="McCubbin A.G."/>
            <person name="Shore J.S."/>
        </authorList>
    </citation>
    <scope>NUCLEOTIDE SEQUENCE</scope>
    <source>
        <strain evidence="18">F60SS</strain>
        <tissue evidence="18">Leaves</tissue>
    </source>
</reference>
<dbReference type="InterPro" id="IPR000719">
    <property type="entry name" value="Prot_kinase_dom"/>
</dbReference>
<keyword evidence="12" id="KW-0325">Glycoprotein</keyword>
<keyword evidence="3 16" id="KW-0723">Serine/threonine-protein kinase</keyword>
<dbReference type="Gene3D" id="3.30.200.20">
    <property type="entry name" value="Phosphorylase Kinase, domain 1"/>
    <property type="match status" value="1"/>
</dbReference>
<dbReference type="AlphaFoldDB" id="A0A9Q0J5B9"/>
<dbReference type="InterPro" id="IPR011009">
    <property type="entry name" value="Kinase-like_dom_sf"/>
</dbReference>
<dbReference type="PROSITE" id="PS00107">
    <property type="entry name" value="PROTEIN_KINASE_ATP"/>
    <property type="match status" value="1"/>
</dbReference>
<dbReference type="GO" id="GO:0004674">
    <property type="term" value="F:protein serine/threonine kinase activity"/>
    <property type="evidence" value="ECO:0007669"/>
    <property type="project" value="UniProtKB-KW"/>
</dbReference>
<evidence type="ECO:0000313" key="19">
    <source>
        <dbReference type="Proteomes" id="UP001141552"/>
    </source>
</evidence>
<feature type="domain" description="Protein kinase" evidence="17">
    <location>
        <begin position="69"/>
        <end position="324"/>
    </location>
</feature>
<dbReference type="Pfam" id="PF07714">
    <property type="entry name" value="PK_Tyr_Ser-Thr"/>
    <property type="match status" value="1"/>
</dbReference>
<dbReference type="FunFam" id="1.10.510.10:FF:001023">
    <property type="entry name" value="Os07g0541700 protein"/>
    <property type="match status" value="1"/>
</dbReference>
<keyword evidence="7 15" id="KW-0547">Nucleotide-binding</keyword>
<accession>A0A9Q0J5B9</accession>
<dbReference type="SUPFAM" id="SSF56112">
    <property type="entry name" value="Protein kinase-like (PK-like)"/>
    <property type="match status" value="1"/>
</dbReference>
<dbReference type="GO" id="GO:0016020">
    <property type="term" value="C:membrane"/>
    <property type="evidence" value="ECO:0007669"/>
    <property type="project" value="UniProtKB-SubCell"/>
</dbReference>
<dbReference type="SMART" id="SM00220">
    <property type="entry name" value="S_TKc"/>
    <property type="match status" value="1"/>
</dbReference>
<evidence type="ECO:0000256" key="13">
    <source>
        <dbReference type="ARBA" id="ARBA00047899"/>
    </source>
</evidence>
<evidence type="ECO:0000256" key="10">
    <source>
        <dbReference type="ARBA" id="ARBA00022989"/>
    </source>
</evidence>
<protein>
    <recommendedName>
        <fullName evidence="2">non-specific serine/threonine protein kinase</fullName>
        <ecNumber evidence="2">2.7.11.1</ecNumber>
    </recommendedName>
</protein>
<evidence type="ECO:0000256" key="2">
    <source>
        <dbReference type="ARBA" id="ARBA00012513"/>
    </source>
</evidence>
<dbReference type="InterPro" id="IPR008271">
    <property type="entry name" value="Ser/Thr_kinase_AS"/>
</dbReference>
<evidence type="ECO:0000256" key="5">
    <source>
        <dbReference type="ARBA" id="ARBA00022692"/>
    </source>
</evidence>
<reference evidence="18" key="2">
    <citation type="journal article" date="2023" name="Plants (Basel)">
        <title>Annotation of the Turnera subulata (Passifloraceae) Draft Genome Reveals the S-Locus Evolved after the Divergence of Turneroideae from Passifloroideae in a Stepwise Manner.</title>
        <authorList>
            <person name="Henning P.M."/>
            <person name="Roalson E.H."/>
            <person name="Mir W."/>
            <person name="McCubbin A.G."/>
            <person name="Shore J.S."/>
        </authorList>
    </citation>
    <scope>NUCLEOTIDE SEQUENCE</scope>
    <source>
        <strain evidence="18">F60SS</strain>
    </source>
</reference>
<feature type="binding site" evidence="15">
    <location>
        <position position="97"/>
    </location>
    <ligand>
        <name>ATP</name>
        <dbReference type="ChEBI" id="CHEBI:30616"/>
    </ligand>
</feature>
<proteinExistence type="inferred from homology"/>
<dbReference type="FunFam" id="3.30.200.20:FF:000178">
    <property type="entry name" value="serine/threonine-protein kinase PBS1-like"/>
    <property type="match status" value="1"/>
</dbReference>
<comment type="subcellular location">
    <subcellularLocation>
        <location evidence="1">Membrane</location>
        <topology evidence="1">Single-pass type I membrane protein</topology>
    </subcellularLocation>
</comment>
<dbReference type="PROSITE" id="PS00108">
    <property type="entry name" value="PROTEIN_KINASE_ST"/>
    <property type="match status" value="1"/>
</dbReference>
<dbReference type="PANTHER" id="PTHR27009">
    <property type="entry name" value="RUST RESISTANCE KINASE LR10-RELATED"/>
    <property type="match status" value="1"/>
</dbReference>
<dbReference type="EC" id="2.7.11.1" evidence="2"/>
<evidence type="ECO:0000256" key="6">
    <source>
        <dbReference type="ARBA" id="ARBA00022729"/>
    </source>
</evidence>
<keyword evidence="19" id="KW-1185">Reference proteome</keyword>
<dbReference type="EMBL" id="JAKUCV010006248">
    <property type="protein sequence ID" value="KAJ4828165.1"/>
    <property type="molecule type" value="Genomic_DNA"/>
</dbReference>
<evidence type="ECO:0000259" key="17">
    <source>
        <dbReference type="PROSITE" id="PS50011"/>
    </source>
</evidence>
<organism evidence="18 19">
    <name type="scientific">Turnera subulata</name>
    <dbReference type="NCBI Taxonomy" id="218843"/>
    <lineage>
        <taxon>Eukaryota</taxon>
        <taxon>Viridiplantae</taxon>
        <taxon>Streptophyta</taxon>
        <taxon>Embryophyta</taxon>
        <taxon>Tracheophyta</taxon>
        <taxon>Spermatophyta</taxon>
        <taxon>Magnoliopsida</taxon>
        <taxon>eudicotyledons</taxon>
        <taxon>Gunneridae</taxon>
        <taxon>Pentapetalae</taxon>
        <taxon>rosids</taxon>
        <taxon>fabids</taxon>
        <taxon>Malpighiales</taxon>
        <taxon>Passifloraceae</taxon>
        <taxon>Turnera</taxon>
    </lineage>
</organism>
<dbReference type="InterPro" id="IPR001245">
    <property type="entry name" value="Ser-Thr/Tyr_kinase_cat_dom"/>
</dbReference>
<gene>
    <name evidence="18" type="ORF">Tsubulata_005043</name>
</gene>
<evidence type="ECO:0000256" key="1">
    <source>
        <dbReference type="ARBA" id="ARBA00004479"/>
    </source>
</evidence>
<dbReference type="PROSITE" id="PS50011">
    <property type="entry name" value="PROTEIN_KINASE_DOM"/>
    <property type="match status" value="1"/>
</dbReference>